<dbReference type="Pfam" id="PF00881">
    <property type="entry name" value="Nitroreductase"/>
    <property type="match status" value="1"/>
</dbReference>
<evidence type="ECO:0000256" key="2">
    <source>
        <dbReference type="ARBA" id="ARBA00004123"/>
    </source>
</evidence>
<comment type="caution">
    <text evidence="10">The sequence shown here is derived from an EMBL/GenBank/DDBJ whole genome shotgun (WGS) entry which is preliminary data.</text>
</comment>
<dbReference type="InterPro" id="IPR043001">
    <property type="entry name" value="IP5_2-K_N_lobe"/>
</dbReference>
<dbReference type="InterPro" id="IPR029479">
    <property type="entry name" value="Nitroreductase"/>
</dbReference>
<evidence type="ECO:0000256" key="7">
    <source>
        <dbReference type="ARBA" id="ARBA00023242"/>
    </source>
</evidence>
<keyword evidence="8" id="KW-0418">Kinase</keyword>
<evidence type="ECO:0000313" key="10">
    <source>
        <dbReference type="EMBL" id="RLL98767.1"/>
    </source>
</evidence>
<dbReference type="PANTHER" id="PTHR43035:SF3">
    <property type="entry name" value="NITROREDUCTASE DOMAIN-CONTAINING PROTEIN"/>
    <property type="match status" value="1"/>
</dbReference>
<evidence type="ECO:0000256" key="6">
    <source>
        <dbReference type="ARBA" id="ARBA00023002"/>
    </source>
</evidence>
<protein>
    <recommendedName>
        <fullName evidence="8">Inositol-pentakisphosphate 2-kinase</fullName>
        <ecNumber evidence="8">2.7.1.158</ecNumber>
    </recommendedName>
</protein>
<dbReference type="GO" id="GO:0005524">
    <property type="term" value="F:ATP binding"/>
    <property type="evidence" value="ECO:0007669"/>
    <property type="project" value="UniProtKB-KW"/>
</dbReference>
<dbReference type="GO" id="GO:0016491">
    <property type="term" value="F:oxidoreductase activity"/>
    <property type="evidence" value="ECO:0007669"/>
    <property type="project" value="UniProtKB-KW"/>
</dbReference>
<dbReference type="GO" id="GO:0005737">
    <property type="term" value="C:cytoplasm"/>
    <property type="evidence" value="ECO:0007669"/>
    <property type="project" value="UniProtKB-SubCell"/>
</dbReference>
<dbReference type="FunFam" id="3.40.109.10:FF:000001">
    <property type="entry name" value="Nitroreductase family"/>
    <property type="match status" value="1"/>
</dbReference>
<feature type="domain" description="Nitroreductase" evidence="9">
    <location>
        <begin position="414"/>
        <end position="587"/>
    </location>
</feature>
<evidence type="ECO:0000259" key="9">
    <source>
        <dbReference type="Pfam" id="PF00881"/>
    </source>
</evidence>
<dbReference type="CDD" id="cd02140">
    <property type="entry name" value="Frm2-like"/>
    <property type="match status" value="1"/>
</dbReference>
<evidence type="ECO:0000256" key="5">
    <source>
        <dbReference type="ARBA" id="ARBA00022490"/>
    </source>
</evidence>
<dbReference type="Gene3D" id="3.30.200.110">
    <property type="entry name" value="Inositol-pentakisphosphate 2-kinase, N-lobe"/>
    <property type="match status" value="1"/>
</dbReference>
<accession>A0A3R7F9Q6</accession>
<keyword evidence="11" id="KW-1185">Reference proteome</keyword>
<sequence length="611" mass="68563">MTKPAFLELPAGAQLIYLAEGGANIIYRIASVHSLCHVGPTDTHSASGRHFIVPPEFKGKLLRLRKETKTGISYQEIARNFDRTIRPLFSPDELVDQELVYLPSGLVQRCNEQLRAAERNGERPKKRQGVYLSVTEPCGLLITDMTTFYAPDTVLAELKPKWLLQSPSAPVNARRCRTCALRDMKNRQARRAGGSEELSFCPLDLVSDKFENVLRAAKYVKGCEDQVRLARILYRNPTLQKLVAHQKAMRDVGLHGPSAQSREKSLAMTLRDCTMFIKIPRDEAGPVEIRLGDLDLKTGAGGKAQYWLNLESQLIAEGWYLGNNSGLPPMFPDSAEFYQLSPPAKYKYRYNIMASPRILSRSPLSSFLRVPITTGRATLIPSTLSRACRPFTSSQAKATAPKMSTTDALIEANKARRTIYKLGKNSPVPDSKIEELVNEAILHVPSSFNTQSTRLVVLLHAEHERLWDIVIDTFTQLVKSGTVPEAVWKNQTLPKLQGMKNGVGTILFYEDPAHIKPLSEKFAIYKDQFQPWAEHSNAMHQYFLWTALESLGFGANLQHYNPLIDAPVAKQWDIPSDWRLIGQLVFGSPEGEPGEKTQKPIEERVKIFGKL</sequence>
<dbReference type="Gene3D" id="3.40.109.10">
    <property type="entry name" value="NADH Oxidase"/>
    <property type="match status" value="1"/>
</dbReference>
<evidence type="ECO:0000313" key="11">
    <source>
        <dbReference type="Proteomes" id="UP000215289"/>
    </source>
</evidence>
<dbReference type="EMBL" id="NIDN02000045">
    <property type="protein sequence ID" value="RLL98767.1"/>
    <property type="molecule type" value="Genomic_DNA"/>
</dbReference>
<keyword evidence="8" id="KW-0547">Nucleotide-binding</keyword>
<dbReference type="GO" id="GO:0034599">
    <property type="term" value="P:cellular response to oxidative stress"/>
    <property type="evidence" value="ECO:0007669"/>
    <property type="project" value="InterPro"/>
</dbReference>
<dbReference type="InterPro" id="IPR000415">
    <property type="entry name" value="Nitroreductase-like"/>
</dbReference>
<dbReference type="AlphaFoldDB" id="A0A3R7F9Q6"/>
<dbReference type="InterPro" id="IPR009286">
    <property type="entry name" value="Ins_P5_2-kin"/>
</dbReference>
<reference evidence="10 11" key="1">
    <citation type="submission" date="2018-08" db="EMBL/GenBank/DDBJ databases">
        <title>Draft genome sequences of two Aspergillus turcosus clinical strains isolated from bronchoalveolar lavage fluid: one azole-susceptible and the other azole-resistant.</title>
        <authorList>
            <person name="Parent-Michaud M."/>
            <person name="Dufresne P.J."/>
            <person name="Fournier E."/>
            <person name="Martineau C."/>
            <person name="Moreira S."/>
            <person name="Perkins V."/>
            <person name="De Repentigny L."/>
            <person name="Dufresne S.F."/>
        </authorList>
    </citation>
    <scope>NUCLEOTIDE SEQUENCE [LARGE SCALE GENOMIC DNA]</scope>
    <source>
        <strain evidence="10">HMR AF 1038</strain>
    </source>
</reference>
<keyword evidence="6" id="KW-0560">Oxidoreductase</keyword>
<comment type="subcellular location">
    <subcellularLocation>
        <location evidence="3">Cytoplasm</location>
    </subcellularLocation>
    <subcellularLocation>
        <location evidence="2">Nucleus</location>
    </subcellularLocation>
</comment>
<evidence type="ECO:0000256" key="4">
    <source>
        <dbReference type="ARBA" id="ARBA00007118"/>
    </source>
</evidence>
<name>A0A3R7F9Q6_9EURO</name>
<keyword evidence="8" id="KW-0808">Transferase</keyword>
<dbReference type="STRING" id="1245748.A0A3R7F9Q6"/>
<dbReference type="SUPFAM" id="SSF55469">
    <property type="entry name" value="FMN-dependent nitroreductase-like"/>
    <property type="match status" value="1"/>
</dbReference>
<evidence type="ECO:0000256" key="1">
    <source>
        <dbReference type="ARBA" id="ARBA00001774"/>
    </source>
</evidence>
<keyword evidence="5" id="KW-0963">Cytoplasm</keyword>
<comment type="catalytic activity">
    <reaction evidence="1 8">
        <text>1D-myo-inositol 1,3,4,5,6-pentakisphosphate + ATP = 1D-myo-inositol hexakisphosphate + ADP + H(+)</text>
        <dbReference type="Rhea" id="RHEA:20313"/>
        <dbReference type="ChEBI" id="CHEBI:15378"/>
        <dbReference type="ChEBI" id="CHEBI:30616"/>
        <dbReference type="ChEBI" id="CHEBI:57733"/>
        <dbReference type="ChEBI" id="CHEBI:58130"/>
        <dbReference type="ChEBI" id="CHEBI:456216"/>
        <dbReference type="EC" id="2.7.1.158"/>
    </reaction>
</comment>
<dbReference type="Proteomes" id="UP000215289">
    <property type="component" value="Unassembled WGS sequence"/>
</dbReference>
<comment type="similarity">
    <text evidence="4">Belongs to the nitroreductase family.</text>
</comment>
<keyword evidence="8" id="KW-0067">ATP-binding</keyword>
<keyword evidence="7" id="KW-0539">Nucleus</keyword>
<dbReference type="EC" id="2.7.1.158" evidence="8"/>
<evidence type="ECO:0000256" key="8">
    <source>
        <dbReference type="RuleBase" id="RU364126"/>
    </source>
</evidence>
<organism evidence="10 11">
    <name type="scientific">Aspergillus turcosus</name>
    <dbReference type="NCBI Taxonomy" id="1245748"/>
    <lineage>
        <taxon>Eukaryota</taxon>
        <taxon>Fungi</taxon>
        <taxon>Dikarya</taxon>
        <taxon>Ascomycota</taxon>
        <taxon>Pezizomycotina</taxon>
        <taxon>Eurotiomycetes</taxon>
        <taxon>Eurotiomycetidae</taxon>
        <taxon>Eurotiales</taxon>
        <taxon>Aspergillaceae</taxon>
        <taxon>Aspergillus</taxon>
        <taxon>Aspergillus subgen. Fumigati</taxon>
    </lineage>
</organism>
<dbReference type="GO" id="GO:0035299">
    <property type="term" value="F:inositol-1,3,4,5,6-pentakisphosphate 2-kinase activity"/>
    <property type="evidence" value="ECO:0007669"/>
    <property type="project" value="UniProtKB-EC"/>
</dbReference>
<comment type="domain">
    <text evidence="8">The EXKPK motif is conserved in inositol-pentakisphosphate 2-kinases of both family 1 and 2.</text>
</comment>
<evidence type="ECO:0000256" key="3">
    <source>
        <dbReference type="ARBA" id="ARBA00004496"/>
    </source>
</evidence>
<dbReference type="Pfam" id="PF06090">
    <property type="entry name" value="Ins_P5_2-kin"/>
    <property type="match status" value="2"/>
</dbReference>
<proteinExistence type="inferred from homology"/>
<gene>
    <name evidence="10" type="ORF">CFD26_104187</name>
</gene>
<dbReference type="GO" id="GO:0005634">
    <property type="term" value="C:nucleus"/>
    <property type="evidence" value="ECO:0007669"/>
    <property type="project" value="UniProtKB-SubCell"/>
</dbReference>
<comment type="function">
    <text evidence="8">Phosphorylates Ins(1,3,4,5,6)P5 at position 2 to form Ins(1,2,3,4,5,6)P6 (InsP6 or phytate).</text>
</comment>
<dbReference type="InterPro" id="IPR033877">
    <property type="entry name" value="Frm2/Hbn1"/>
</dbReference>
<dbReference type="PANTHER" id="PTHR43035">
    <property type="entry name" value="FATTY ACID REPRESSION MUTANT PROTEIN 2-RELATED"/>
    <property type="match status" value="1"/>
</dbReference>
<dbReference type="OrthoDB" id="272370at2759"/>